<dbReference type="SMART" id="SM00343">
    <property type="entry name" value="ZnF_C2HC"/>
    <property type="match status" value="2"/>
</dbReference>
<dbReference type="SUPFAM" id="SSF81301">
    <property type="entry name" value="Nucleotidyltransferase"/>
    <property type="match status" value="2"/>
</dbReference>
<feature type="region of interest" description="Disordered" evidence="6">
    <location>
        <begin position="775"/>
        <end position="805"/>
    </location>
</feature>
<gene>
    <name evidence="8" type="ORF">OFUS_LOCUS918</name>
</gene>
<feature type="compositionally biased region" description="Basic and acidic residues" evidence="6">
    <location>
        <begin position="28"/>
        <end position="50"/>
    </location>
</feature>
<keyword evidence="5" id="KW-0460">Magnesium</keyword>
<dbReference type="CDD" id="cd05402">
    <property type="entry name" value="NT_PAP_TUTase"/>
    <property type="match status" value="2"/>
</dbReference>
<keyword evidence="4" id="KW-0479">Metal-binding</keyword>
<dbReference type="Pfam" id="PF19088">
    <property type="entry name" value="TUTase"/>
    <property type="match status" value="1"/>
</dbReference>
<dbReference type="Gene3D" id="3.30.460.10">
    <property type="entry name" value="Beta Polymerase, domain 2"/>
    <property type="match status" value="2"/>
</dbReference>
<keyword evidence="3" id="KW-0808">Transferase</keyword>
<feature type="compositionally biased region" description="Polar residues" evidence="6">
    <location>
        <begin position="172"/>
        <end position="181"/>
    </location>
</feature>
<dbReference type="OrthoDB" id="407432at2759"/>
<dbReference type="InterPro" id="IPR054708">
    <property type="entry name" value="MTPAP-like_central"/>
</dbReference>
<sequence>MANGGMSTAEIEAGIKGMLNMSFLQKTAEERQISNSKEGELKITIRNEKKGKSRQQQGSKESPPEKSEIESNNSSSKKGNVKRDSKISKKKIKESQSSKVSKTLDEAQPIVEQIDLVTQATQPCDDLKQMGDPRNMTTPQNSFKSEQPKQKKKHTNKNRSGNGPKDSKKETGNVTPASNKKPSLEIYRPKSYKNNATGLQLQTRDDTQDQNPRRGQQSPEPNKTTGQTQKDTPGKSIGKEDQATQEELMDLQEQFIFPLKKKSLKFPKARFFCRICDYHCDTVEISKRHYKDNRHIRLIELKRGDALLKSLPKPCATHIACLDELIDEVYNTQSLGEECVKSRLEYLDALKVYLRQKLPALELEVYGSTVSGFGLKNSDVNVDVVLQQSDNPAYILTTIHEMLRDNENCYDSIQSDFSAKVPCITFRERSSKLSFQICVNNVSAHLTTKLLQLYSNMDPRVKKLGVAFRYWGQLCEIDRQHEGTLPSYSFNLMLVYYLQQCQPPILPSLDQLAAMVPKNMKGNVYTHIFEDDLQMDWTTSNTFSVGELWLGLLEFYSVTYEMTNYIISLRGNNLLRREEKRWNSKKIAIEDPFATKRNITRSVSHSQLYEYIVDRIRATYKYFSIPQTRKGPLFTKVDKTMSKSGPRNKAKKTEAKIEDLVKSDDVVIESDEIIDDNEEIVDTIDRLVTDEDDIERNTHSDVPIADEDLDSLVELIDDTNLNDSVINQHIDTTSIEDTVNSNCTQTINDEELRRFAGNLVINVISGAIATLKSVDDSTSTREAVQQPPTCKTAKKSTTSQGGDNEQLEPFLHLENDEEFIESAVKYGIYRARIVGRLKRSDYAFLFKTETLTDGTGPAIICSICGKEGHLKKMCPDETLPALLPLPVPGKTYMQNLGAALHQLAFETMPTEQDDQRREQILLEIEEFVKELHPDASLSLFGSSCNGFGFRTSDLDICMTLGPKTSEDLDCVDIIEKLATKLRQCKGLYQVVPITTAKVPIVKFKHRRSQLEGDISLYNTLAQHNTDMLRMYSEIDSRVRILGYCLKHFAKICDIGDASRGSLSSYAYILMLLYFLQQRKPAVIPVLQEMYEGPDKPETLVDGWNAWFCPDGNLLTKLWPDCGKNKESVAELWIGFLRFYTEVFNFKDYVISIRSIKPLSCLEKLWNGKCIAIEDPFDLNHNLGAGVSRKMNTFIQKAFIKGRHIFGIPVDTLPRNYSNLLDYLFDPKLLTDGAPPNDRGCRICSKIGHFAKDCPVVQNRKERAARQREQREQWEHKQQEGGESPGKSRDNWRDNRPDRPRDSDNRNWRDKQGTEARPIPKTGNHGSQSPASTPSRGERTYYGSSSGQSPVPKFKQVFFNKSKGGSQAKPASPQNKGKGKQNTPSQQANKASSASPNNKQGPVNHQAYQGQASHQSKPSSATHRDKQHSSRGKSTTPKAKAKTSKDNSRTISQDP</sequence>
<feature type="region of interest" description="Disordered" evidence="6">
    <location>
        <begin position="28"/>
        <end position="242"/>
    </location>
</feature>
<feature type="region of interest" description="Disordered" evidence="6">
    <location>
        <begin position="1260"/>
        <end position="1454"/>
    </location>
</feature>
<dbReference type="Pfam" id="PF03828">
    <property type="entry name" value="PAP_assoc"/>
    <property type="match status" value="2"/>
</dbReference>
<comment type="cofactor">
    <cofactor evidence="1">
        <name>Mn(2+)</name>
        <dbReference type="ChEBI" id="CHEBI:29035"/>
    </cofactor>
</comment>
<dbReference type="InterPro" id="IPR045100">
    <property type="entry name" value="TUT4/7_NTP_transf"/>
</dbReference>
<dbReference type="SUPFAM" id="SSF57756">
    <property type="entry name" value="Retrovirus zinc finger-like domains"/>
    <property type="match status" value="1"/>
</dbReference>
<feature type="compositionally biased region" description="Polar residues" evidence="6">
    <location>
        <begin position="1371"/>
        <end position="1420"/>
    </location>
</feature>
<comment type="cofactor">
    <cofactor evidence="2">
        <name>Mg(2+)</name>
        <dbReference type="ChEBI" id="CHEBI:18420"/>
    </cofactor>
</comment>
<dbReference type="InterPro" id="IPR036875">
    <property type="entry name" value="Znf_CCHC_sf"/>
</dbReference>
<dbReference type="Proteomes" id="UP000749559">
    <property type="component" value="Unassembled WGS sequence"/>
</dbReference>
<dbReference type="GO" id="GO:0003676">
    <property type="term" value="F:nucleic acid binding"/>
    <property type="evidence" value="ECO:0007669"/>
    <property type="project" value="InterPro"/>
</dbReference>
<feature type="domain" description="CCHC-type" evidence="7">
    <location>
        <begin position="861"/>
        <end position="876"/>
    </location>
</feature>
<feature type="compositionally biased region" description="Polar residues" evidence="6">
    <location>
        <begin position="1323"/>
        <end position="1334"/>
    </location>
</feature>
<evidence type="ECO:0000313" key="9">
    <source>
        <dbReference type="Proteomes" id="UP000749559"/>
    </source>
</evidence>
<feature type="compositionally biased region" description="Basic and acidic residues" evidence="6">
    <location>
        <begin position="1260"/>
        <end position="1313"/>
    </location>
</feature>
<evidence type="ECO:0000256" key="5">
    <source>
        <dbReference type="ARBA" id="ARBA00022842"/>
    </source>
</evidence>
<evidence type="ECO:0000259" key="7">
    <source>
        <dbReference type="PROSITE" id="PS50158"/>
    </source>
</evidence>
<feature type="compositionally biased region" description="Polar residues" evidence="6">
    <location>
        <begin position="213"/>
        <end position="231"/>
    </location>
</feature>
<dbReference type="PANTHER" id="PTHR12271">
    <property type="entry name" value="POLY A POLYMERASE CID PAP -RELATED"/>
    <property type="match status" value="1"/>
</dbReference>
<dbReference type="InterPro" id="IPR001878">
    <property type="entry name" value="Znf_CCHC"/>
</dbReference>
<keyword evidence="9" id="KW-1185">Reference proteome</keyword>
<feature type="compositionally biased region" description="Polar residues" evidence="6">
    <location>
        <begin position="780"/>
        <end position="803"/>
    </location>
</feature>
<protein>
    <recommendedName>
        <fullName evidence="7">CCHC-type domain-containing protein</fullName>
    </recommendedName>
</protein>
<evidence type="ECO:0000256" key="3">
    <source>
        <dbReference type="ARBA" id="ARBA00022679"/>
    </source>
</evidence>
<dbReference type="Gene3D" id="1.10.1410.10">
    <property type="match status" value="2"/>
</dbReference>
<dbReference type="PROSITE" id="PS50158">
    <property type="entry name" value="ZF_CCHC"/>
    <property type="match status" value="2"/>
</dbReference>
<feature type="compositionally biased region" description="Polar residues" evidence="6">
    <location>
        <begin position="135"/>
        <end position="145"/>
    </location>
</feature>
<name>A0A8J1XZP5_OWEFU</name>
<evidence type="ECO:0000256" key="2">
    <source>
        <dbReference type="ARBA" id="ARBA00001946"/>
    </source>
</evidence>
<feature type="domain" description="CCHC-type" evidence="7">
    <location>
        <begin position="1240"/>
        <end position="1254"/>
    </location>
</feature>
<dbReference type="Pfam" id="PF22600">
    <property type="entry name" value="MTPAP-like_central"/>
    <property type="match status" value="1"/>
</dbReference>
<dbReference type="Pfam" id="PF00098">
    <property type="entry name" value="zf-CCHC"/>
    <property type="match status" value="2"/>
</dbReference>
<evidence type="ECO:0000256" key="1">
    <source>
        <dbReference type="ARBA" id="ARBA00001936"/>
    </source>
</evidence>
<dbReference type="PANTHER" id="PTHR12271:SF66">
    <property type="entry name" value="TERMINAL URIDYLYLTRANSFERASE TAILOR"/>
    <property type="match status" value="1"/>
</dbReference>
<evidence type="ECO:0000256" key="6">
    <source>
        <dbReference type="SAM" id="MobiDB-lite"/>
    </source>
</evidence>
<dbReference type="InterPro" id="IPR043519">
    <property type="entry name" value="NT_sf"/>
</dbReference>
<proteinExistence type="predicted"/>
<dbReference type="GO" id="GO:0008270">
    <property type="term" value="F:zinc ion binding"/>
    <property type="evidence" value="ECO:0007669"/>
    <property type="project" value="InterPro"/>
</dbReference>
<evidence type="ECO:0000313" key="8">
    <source>
        <dbReference type="EMBL" id="CAH1773302.1"/>
    </source>
</evidence>
<dbReference type="SUPFAM" id="SSF81631">
    <property type="entry name" value="PAP/OAS1 substrate-binding domain"/>
    <property type="match status" value="2"/>
</dbReference>
<evidence type="ECO:0000256" key="4">
    <source>
        <dbReference type="ARBA" id="ARBA00022723"/>
    </source>
</evidence>
<dbReference type="GO" id="GO:0050265">
    <property type="term" value="F:RNA uridylyltransferase activity"/>
    <property type="evidence" value="ECO:0007669"/>
    <property type="project" value="TreeGrafter"/>
</dbReference>
<dbReference type="EMBL" id="CAIIXF020000001">
    <property type="protein sequence ID" value="CAH1773302.1"/>
    <property type="molecule type" value="Genomic_DNA"/>
</dbReference>
<comment type="caution">
    <text evidence="8">The sequence shown here is derived from an EMBL/GenBank/DDBJ whole genome shotgun (WGS) entry which is preliminary data.</text>
</comment>
<dbReference type="FunFam" id="1.10.1410.10:FF:000002">
    <property type="entry name" value="terminal uridylyltransferase 4 isoform X1"/>
    <property type="match status" value="1"/>
</dbReference>
<dbReference type="InterPro" id="IPR002058">
    <property type="entry name" value="PAP_assoc"/>
</dbReference>
<reference evidence="8" key="1">
    <citation type="submission" date="2022-03" db="EMBL/GenBank/DDBJ databases">
        <authorList>
            <person name="Martin C."/>
        </authorList>
    </citation>
    <scope>NUCLEOTIDE SEQUENCE</scope>
</reference>
<dbReference type="GO" id="GO:0031123">
    <property type="term" value="P:RNA 3'-end processing"/>
    <property type="evidence" value="ECO:0007669"/>
    <property type="project" value="TreeGrafter"/>
</dbReference>
<accession>A0A8J1XZP5</accession>
<organism evidence="8 9">
    <name type="scientific">Owenia fusiformis</name>
    <name type="common">Polychaete worm</name>
    <dbReference type="NCBI Taxonomy" id="6347"/>
    <lineage>
        <taxon>Eukaryota</taxon>
        <taxon>Metazoa</taxon>
        <taxon>Spiralia</taxon>
        <taxon>Lophotrochozoa</taxon>
        <taxon>Annelida</taxon>
        <taxon>Polychaeta</taxon>
        <taxon>Sedentaria</taxon>
        <taxon>Canalipalpata</taxon>
        <taxon>Sabellida</taxon>
        <taxon>Oweniida</taxon>
        <taxon>Oweniidae</taxon>
        <taxon>Owenia</taxon>
    </lineage>
</organism>